<gene>
    <name evidence="1" type="ORF">AVEN_106811_1</name>
</gene>
<dbReference type="PANTHER" id="PTHR46060:SF1">
    <property type="entry name" value="MARINER MOS1 TRANSPOSASE-LIKE PROTEIN"/>
    <property type="match status" value="1"/>
</dbReference>
<accession>A0A4Y2LV94</accession>
<dbReference type="EMBL" id="BGPR01201050">
    <property type="protein sequence ID" value="GBN17983.1"/>
    <property type="molecule type" value="Genomic_DNA"/>
</dbReference>
<dbReference type="GO" id="GO:0003676">
    <property type="term" value="F:nucleic acid binding"/>
    <property type="evidence" value="ECO:0007669"/>
    <property type="project" value="InterPro"/>
</dbReference>
<proteinExistence type="predicted"/>
<sequence>METKQLIATECLEKSTEEIVTGDETWVYAYDPETRFHHQNGTQRPLLDQRNHVMSNLKKVMLIVFIDNAGVVHHEYVPAGQTVNGPFCVQVLKRLREAIRRKRLAKWQGGWSLHHDNALSHTSIVVDGWQLPFLLSMTSCLRCHQFLALPQKINGTQR</sequence>
<evidence type="ECO:0008006" key="3">
    <source>
        <dbReference type="Google" id="ProtNLM"/>
    </source>
</evidence>
<dbReference type="Pfam" id="PF01359">
    <property type="entry name" value="Transposase_1"/>
    <property type="match status" value="1"/>
</dbReference>
<evidence type="ECO:0000313" key="1">
    <source>
        <dbReference type="EMBL" id="GBN17983.1"/>
    </source>
</evidence>
<dbReference type="InterPro" id="IPR036397">
    <property type="entry name" value="RNaseH_sf"/>
</dbReference>
<keyword evidence="2" id="KW-1185">Reference proteome</keyword>
<dbReference type="InterPro" id="IPR001888">
    <property type="entry name" value="Transposase_1"/>
</dbReference>
<dbReference type="Proteomes" id="UP000499080">
    <property type="component" value="Unassembled WGS sequence"/>
</dbReference>
<protein>
    <recommendedName>
        <fullName evidence="3">Mariner Mos1 transposase</fullName>
    </recommendedName>
</protein>
<name>A0A4Y2LV94_ARAVE</name>
<dbReference type="PANTHER" id="PTHR46060">
    <property type="entry name" value="MARINER MOS1 TRANSPOSASE-LIKE PROTEIN"/>
    <property type="match status" value="1"/>
</dbReference>
<reference evidence="1 2" key="1">
    <citation type="journal article" date="2019" name="Sci. Rep.">
        <title>Orb-weaving spider Araneus ventricosus genome elucidates the spidroin gene catalogue.</title>
        <authorList>
            <person name="Kono N."/>
            <person name="Nakamura H."/>
            <person name="Ohtoshi R."/>
            <person name="Moran D.A.P."/>
            <person name="Shinohara A."/>
            <person name="Yoshida Y."/>
            <person name="Fujiwara M."/>
            <person name="Mori M."/>
            <person name="Tomita M."/>
            <person name="Arakawa K."/>
        </authorList>
    </citation>
    <scope>NUCLEOTIDE SEQUENCE [LARGE SCALE GENOMIC DNA]</scope>
</reference>
<dbReference type="Gene3D" id="3.30.420.10">
    <property type="entry name" value="Ribonuclease H-like superfamily/Ribonuclease H"/>
    <property type="match status" value="1"/>
</dbReference>
<dbReference type="OrthoDB" id="10033972at2759"/>
<dbReference type="AlphaFoldDB" id="A0A4Y2LV94"/>
<dbReference type="InterPro" id="IPR052709">
    <property type="entry name" value="Transposase-MT_Hybrid"/>
</dbReference>
<organism evidence="1 2">
    <name type="scientific">Araneus ventricosus</name>
    <name type="common">Orbweaver spider</name>
    <name type="synonym">Epeira ventricosa</name>
    <dbReference type="NCBI Taxonomy" id="182803"/>
    <lineage>
        <taxon>Eukaryota</taxon>
        <taxon>Metazoa</taxon>
        <taxon>Ecdysozoa</taxon>
        <taxon>Arthropoda</taxon>
        <taxon>Chelicerata</taxon>
        <taxon>Arachnida</taxon>
        <taxon>Araneae</taxon>
        <taxon>Araneomorphae</taxon>
        <taxon>Entelegynae</taxon>
        <taxon>Araneoidea</taxon>
        <taxon>Araneidae</taxon>
        <taxon>Araneus</taxon>
    </lineage>
</organism>
<comment type="caution">
    <text evidence="1">The sequence shown here is derived from an EMBL/GenBank/DDBJ whole genome shotgun (WGS) entry which is preliminary data.</text>
</comment>
<evidence type="ECO:0000313" key="2">
    <source>
        <dbReference type="Proteomes" id="UP000499080"/>
    </source>
</evidence>